<name>A0A481Z5P2_9VIRU</name>
<dbReference type="EMBL" id="MK500481">
    <property type="protein sequence ID" value="QBK90400.1"/>
    <property type="molecule type" value="Genomic_DNA"/>
</dbReference>
<proteinExistence type="predicted"/>
<organism evidence="1">
    <name type="scientific">Pithovirus LCPAC103</name>
    <dbReference type="NCBI Taxonomy" id="2506588"/>
    <lineage>
        <taxon>Viruses</taxon>
        <taxon>Pithoviruses</taxon>
    </lineage>
</organism>
<accession>A0A481Z5P2</accession>
<gene>
    <name evidence="1" type="ORF">LCPAC103_00810</name>
</gene>
<evidence type="ECO:0000313" key="1">
    <source>
        <dbReference type="EMBL" id="QBK90400.1"/>
    </source>
</evidence>
<sequence>MFKRQSLYDVSPTFAELAHETLQAVGNWWFDQIKTDGIIKFGDPCDKNMESKANMLVAIGGGYGPSKSLPDDARQIFVDKLIETCLKYYAGWGGGRPKCPTTDLCYSLGIDYGITEESMFTPALEAIGIDRDSNPLPMKTNVWIRPGLAIGTPNRIIYSDKDKWLRVWKEIDTKIVSWDGEKLFLNTKLLENNQYCGTELVSPEELYNFLQR</sequence>
<protein>
    <submittedName>
        <fullName evidence="1">Uncharacterized protein</fullName>
    </submittedName>
</protein>
<reference evidence="1" key="1">
    <citation type="journal article" date="2019" name="MBio">
        <title>Virus Genomes from Deep Sea Sediments Expand the Ocean Megavirome and Support Independent Origins of Viral Gigantism.</title>
        <authorList>
            <person name="Backstrom D."/>
            <person name="Yutin N."/>
            <person name="Jorgensen S.L."/>
            <person name="Dharamshi J."/>
            <person name="Homa F."/>
            <person name="Zaremba-Niedwiedzka K."/>
            <person name="Spang A."/>
            <person name="Wolf Y.I."/>
            <person name="Koonin E.V."/>
            <person name="Ettema T.J."/>
        </authorList>
    </citation>
    <scope>NUCLEOTIDE SEQUENCE</scope>
</reference>